<dbReference type="EMBL" id="RQJO01000009">
    <property type="protein sequence ID" value="RRB02430.1"/>
    <property type="molecule type" value="Genomic_DNA"/>
</dbReference>
<dbReference type="OrthoDB" id="1345252at2"/>
<comment type="caution">
    <text evidence="2">The sequence shown here is derived from an EMBL/GenBank/DDBJ whole genome shotgun (WGS) entry which is preliminary data.</text>
</comment>
<name>A0A3P1BMR5_9BACT</name>
<accession>A0A3P1BMR5</accession>
<dbReference type="InterPro" id="IPR024284">
    <property type="entry name" value="DUF3826"/>
</dbReference>
<dbReference type="RefSeq" id="WP_124876593.1">
    <property type="nucleotide sequence ID" value="NZ_RQJO01000009.1"/>
</dbReference>
<feature type="chain" id="PRO_5017993592" evidence="1">
    <location>
        <begin position="23"/>
        <end position="235"/>
    </location>
</feature>
<feature type="signal peptide" evidence="1">
    <location>
        <begin position="1"/>
        <end position="22"/>
    </location>
</feature>
<keyword evidence="1" id="KW-0732">Signal</keyword>
<sequence>MKKTLKYGFLAVTLTMAIPVFSQTQPAQSTASATESKAKADAEQEKKAAEWVASLDLNNPEKENRLTEVVATHLKAVRDWHNEHPASTVPAGINPVTGKPLTELDRQLIADSAMPQTVHQALMSGLQRDLEKKQIDAILDKYTIGKVAFTMNGYRAIVPNITEKEEATLLGFMEQAREQAVDYKSMKEISAIFEIYKTKSEQYLNANGRNWREMYNNYTAVIKAQKAAQKKEGNH</sequence>
<organism evidence="2 3">
    <name type="scientific">Larkinella rosea</name>
    <dbReference type="NCBI Taxonomy" id="2025312"/>
    <lineage>
        <taxon>Bacteria</taxon>
        <taxon>Pseudomonadati</taxon>
        <taxon>Bacteroidota</taxon>
        <taxon>Cytophagia</taxon>
        <taxon>Cytophagales</taxon>
        <taxon>Spirosomataceae</taxon>
        <taxon>Larkinella</taxon>
    </lineage>
</organism>
<reference evidence="2 3" key="1">
    <citation type="submission" date="2018-11" db="EMBL/GenBank/DDBJ databases">
        <authorList>
            <person name="Zhou Z."/>
            <person name="Wang G."/>
        </authorList>
    </citation>
    <scope>NUCLEOTIDE SEQUENCE [LARGE SCALE GENOMIC DNA]</scope>
    <source>
        <strain evidence="2 3">KCTC52004</strain>
    </source>
</reference>
<dbReference type="Proteomes" id="UP000271925">
    <property type="component" value="Unassembled WGS sequence"/>
</dbReference>
<dbReference type="AlphaFoldDB" id="A0A3P1BMR5"/>
<proteinExistence type="predicted"/>
<gene>
    <name evidence="2" type="ORF">EHT25_18385</name>
</gene>
<protein>
    <submittedName>
        <fullName evidence="2">DUF3826 domain-containing protein</fullName>
    </submittedName>
</protein>
<dbReference type="Pfam" id="PF12875">
    <property type="entry name" value="DUF3826"/>
    <property type="match status" value="1"/>
</dbReference>
<evidence type="ECO:0000256" key="1">
    <source>
        <dbReference type="SAM" id="SignalP"/>
    </source>
</evidence>
<evidence type="ECO:0000313" key="3">
    <source>
        <dbReference type="Proteomes" id="UP000271925"/>
    </source>
</evidence>
<evidence type="ECO:0000313" key="2">
    <source>
        <dbReference type="EMBL" id="RRB02430.1"/>
    </source>
</evidence>
<keyword evidence="3" id="KW-1185">Reference proteome</keyword>